<gene>
    <name evidence="1" type="ordered locus">Metme_2337</name>
</gene>
<evidence type="ECO:0000313" key="2">
    <source>
        <dbReference type="Proteomes" id="UP000008888"/>
    </source>
</evidence>
<reference evidence="2" key="3">
    <citation type="submission" date="2011-05" db="EMBL/GenBank/DDBJ databases">
        <title>Complete sequence of Methylomonas methanica MC09.</title>
        <authorList>
            <consortium name="US DOE Joint Genome Institute"/>
            <person name="Lucas S."/>
            <person name="Han J."/>
            <person name="Lapidus A."/>
            <person name="Cheng J.-F."/>
            <person name="Goodwin L."/>
            <person name="Pitluck S."/>
            <person name="Peters L."/>
            <person name="Mikhailova N."/>
            <person name="Teshima H."/>
            <person name="Han C."/>
            <person name="Tapia R."/>
            <person name="Land M."/>
            <person name="Hauser L."/>
            <person name="Kyrpides N."/>
            <person name="Ivanova N."/>
            <person name="Pagani I."/>
            <person name="Stein L."/>
            <person name="Woyke T."/>
        </authorList>
    </citation>
    <scope>NUCLEOTIDE SEQUENCE [LARGE SCALE GENOMIC DNA]</scope>
    <source>
        <strain evidence="2">MC09</strain>
    </source>
</reference>
<accession>F9ZVC9</accession>
<proteinExistence type="predicted"/>
<reference key="2">
    <citation type="submission" date="2011-05" db="EMBL/GenBank/DDBJ databases">
        <title>Complete genome sequence of the aerobic marine methanotroph Methylomonas methanica MC09.</title>
        <authorList>
            <person name="Boden R."/>
            <person name="Cunliffe M."/>
            <person name="Scanlan J."/>
            <person name="Moussard H."/>
            <person name="Kits K.D."/>
            <person name="Klotz M."/>
            <person name="Jetten M."/>
            <person name="Vuilleumier S."/>
            <person name="Han J."/>
            <person name="Peters L."/>
            <person name="Mikhailova N."/>
            <person name="Teshima H."/>
            <person name="Tapia R."/>
            <person name="Kyrpides N."/>
            <person name="Ivanova N."/>
            <person name="Pagani I."/>
            <person name="Cheng J.-F."/>
            <person name="Goodwin L."/>
            <person name="Han C."/>
            <person name="Hauser L."/>
            <person name="Land M."/>
            <person name="Lapidus A."/>
            <person name="Lucas S."/>
            <person name="Pitluck S."/>
            <person name="Woyke T."/>
            <person name="Stein L.Y."/>
            <person name="Murrell C."/>
        </authorList>
    </citation>
    <scope>NUCLEOTIDE SEQUENCE</scope>
    <source>
        <strain>MC09</strain>
    </source>
</reference>
<dbReference type="KEGG" id="mmt:Metme_2337"/>
<dbReference type="Proteomes" id="UP000008888">
    <property type="component" value="Chromosome"/>
</dbReference>
<organism evidence="1 2">
    <name type="scientific">Methylomonas methanica (strain DSM 25384 / MC09)</name>
    <dbReference type="NCBI Taxonomy" id="857087"/>
    <lineage>
        <taxon>Bacteria</taxon>
        <taxon>Pseudomonadati</taxon>
        <taxon>Pseudomonadota</taxon>
        <taxon>Gammaproteobacteria</taxon>
        <taxon>Methylococcales</taxon>
        <taxon>Methylococcaceae</taxon>
        <taxon>Methylomonas</taxon>
    </lineage>
</organism>
<keyword evidence="2" id="KW-1185">Reference proteome</keyword>
<dbReference type="STRING" id="857087.Metme_2337"/>
<dbReference type="RefSeq" id="WP_013818979.1">
    <property type="nucleotide sequence ID" value="NC_015572.1"/>
</dbReference>
<reference evidence="1 2" key="1">
    <citation type="journal article" date="2011" name="J. Bacteriol.">
        <title>Complete Genome Sequence of the Aerobic Marine Methanotroph Methylomonas methanica MC09.</title>
        <authorList>
            <person name="Boden R."/>
            <person name="Cunliffe M."/>
            <person name="Scanlan J."/>
            <person name="Moussard H."/>
            <person name="Kits K.D."/>
            <person name="Klotz M.G."/>
            <person name="Jetten M.S."/>
            <person name="Vuilleumier S."/>
            <person name="Han J."/>
            <person name="Peters L."/>
            <person name="Mikhailova N."/>
            <person name="Teshima H."/>
            <person name="Tapia R."/>
            <person name="Kyrpides N."/>
            <person name="Ivanova N."/>
            <person name="Pagani I."/>
            <person name="Cheng J.F."/>
            <person name="Goodwin L."/>
            <person name="Han C."/>
            <person name="Hauser L."/>
            <person name="Land M.L."/>
            <person name="Lapidus A."/>
            <person name="Lucas S."/>
            <person name="Pitluck S."/>
            <person name="Woyke T."/>
            <person name="Stein L."/>
            <person name="Murrell J.C."/>
        </authorList>
    </citation>
    <scope>NUCLEOTIDE SEQUENCE [LARGE SCALE GENOMIC DNA]</scope>
    <source>
        <strain evidence="1 2">MC09</strain>
    </source>
</reference>
<dbReference type="AlphaFoldDB" id="F9ZVC9"/>
<evidence type="ECO:0000313" key="1">
    <source>
        <dbReference type="EMBL" id="AEG00739.1"/>
    </source>
</evidence>
<name>F9ZVC9_METMM</name>
<protein>
    <submittedName>
        <fullName evidence="1">Uncharacterized protein</fullName>
    </submittedName>
</protein>
<dbReference type="HOGENOM" id="CLU_1584566_0_0_6"/>
<sequence>MIQVTQAAPGLGMTFQPLESAFAQVVIKYRPQIEALESQLSSDDGLPVELFAPLAEEQKQALLFGSFFAGRDKPLKTGATPAQVESPRAFVTRHKIKTGTFTADTLTKPVSIAEVKTIRAVSLNAQFGLVRFGFIRRHTRSVKQRWLLNDRTRPGFFPGSPVYYLLGY</sequence>
<dbReference type="EMBL" id="CP002738">
    <property type="protein sequence ID" value="AEG00739.1"/>
    <property type="molecule type" value="Genomic_DNA"/>
</dbReference>